<accession>A0A1I7ZNA6</accession>
<sequence>MGQELIREADEFEGIAEPHVRDLIYPSSRRGKPEMKRWERAARFINEEDSRVRTYVRLLNGVECNVWVWVAKSRGS</sequence>
<dbReference type="Gene3D" id="1.10.10.1180">
    <property type="entry name" value="MAN1, winged-helix domain"/>
    <property type="match status" value="1"/>
</dbReference>
<evidence type="ECO:0000256" key="2">
    <source>
        <dbReference type="ARBA" id="ARBA00022692"/>
    </source>
</evidence>
<protein>
    <submittedName>
        <fullName evidence="7">Tnp_DNA_bind domain-containing protein</fullName>
    </submittedName>
</protein>
<dbReference type="WBParaSite" id="L893_g28135.t1">
    <property type="protein sequence ID" value="L893_g28135.t1"/>
    <property type="gene ID" value="L893_g28135"/>
</dbReference>
<evidence type="ECO:0000256" key="4">
    <source>
        <dbReference type="ARBA" id="ARBA00023136"/>
    </source>
</evidence>
<keyword evidence="4" id="KW-0472">Membrane</keyword>
<proteinExistence type="predicted"/>
<comment type="subcellular location">
    <subcellularLocation>
        <location evidence="1">Nucleus inner membrane</location>
    </subcellularLocation>
</comment>
<dbReference type="InterPro" id="IPR041885">
    <property type="entry name" value="MAN1_winged_helix_dom"/>
</dbReference>
<keyword evidence="6" id="KW-1185">Reference proteome</keyword>
<dbReference type="GO" id="GO:0005637">
    <property type="term" value="C:nuclear inner membrane"/>
    <property type="evidence" value="ECO:0007669"/>
    <property type="project" value="UniProtKB-SubCell"/>
</dbReference>
<evidence type="ECO:0000313" key="6">
    <source>
        <dbReference type="Proteomes" id="UP000095287"/>
    </source>
</evidence>
<dbReference type="AlphaFoldDB" id="A0A1I7ZNA6"/>
<dbReference type="Proteomes" id="UP000095287">
    <property type="component" value="Unplaced"/>
</dbReference>
<keyword evidence="2" id="KW-0812">Transmembrane</keyword>
<evidence type="ECO:0000256" key="5">
    <source>
        <dbReference type="ARBA" id="ARBA00023242"/>
    </source>
</evidence>
<keyword evidence="3" id="KW-1133">Transmembrane helix</keyword>
<evidence type="ECO:0000313" key="7">
    <source>
        <dbReference type="WBParaSite" id="L893_g28135.t1"/>
    </source>
</evidence>
<keyword evidence="5" id="KW-0539">Nucleus</keyword>
<name>A0A1I7ZNA6_9BILA</name>
<evidence type="ECO:0000256" key="1">
    <source>
        <dbReference type="ARBA" id="ARBA00004540"/>
    </source>
</evidence>
<organism evidence="6 7">
    <name type="scientific">Steinernema glaseri</name>
    <dbReference type="NCBI Taxonomy" id="37863"/>
    <lineage>
        <taxon>Eukaryota</taxon>
        <taxon>Metazoa</taxon>
        <taxon>Ecdysozoa</taxon>
        <taxon>Nematoda</taxon>
        <taxon>Chromadorea</taxon>
        <taxon>Rhabditida</taxon>
        <taxon>Tylenchina</taxon>
        <taxon>Panagrolaimomorpha</taxon>
        <taxon>Strongyloidoidea</taxon>
        <taxon>Steinernematidae</taxon>
        <taxon>Steinernema</taxon>
    </lineage>
</organism>
<evidence type="ECO:0000256" key="3">
    <source>
        <dbReference type="ARBA" id="ARBA00022989"/>
    </source>
</evidence>
<reference evidence="7" key="1">
    <citation type="submission" date="2016-11" db="UniProtKB">
        <authorList>
            <consortium name="WormBaseParasite"/>
        </authorList>
    </citation>
    <scope>IDENTIFICATION</scope>
</reference>